<protein>
    <submittedName>
        <fullName evidence="2">Uncharacterized protein</fullName>
    </submittedName>
</protein>
<gene>
    <name evidence="2" type="ORF">AC579_1161</name>
</gene>
<evidence type="ECO:0000313" key="2">
    <source>
        <dbReference type="EMBL" id="KXT09067.1"/>
    </source>
</evidence>
<evidence type="ECO:0000313" key="3">
    <source>
        <dbReference type="Proteomes" id="UP000073492"/>
    </source>
</evidence>
<keyword evidence="3" id="KW-1185">Reference proteome</keyword>
<dbReference type="Proteomes" id="UP000073492">
    <property type="component" value="Unassembled WGS sequence"/>
</dbReference>
<accession>A0A139I304</accession>
<sequence>MQALTAKISYHALMLSRVTFLPAIGKVAIAQYQPRNERILYPQSTAPARTTDLHSPNNGIPSKSNSQFDSNPPNQGLDLLAEPMKNWSWYDVEEFVTASIAAFSESGQADENTLVATKGQLLLDIVASISEDEISAIVPSAGPDSTVPDELDFGTPHPQSTQPTKAIPPSMKTKIEGIKPQRKRGTASVDSDGSRLLELKGPIKYKKDGRKPRDPISLLPVGITILKDVVITAKEICTFCPESLAIPEATMRMMRNRVKPEALATWQLEAVGKADDEKEFGKRFGVIKHQKVVAGSTMSGRPKNAS</sequence>
<dbReference type="EMBL" id="LFZO01000377">
    <property type="protein sequence ID" value="KXT09067.1"/>
    <property type="molecule type" value="Genomic_DNA"/>
</dbReference>
<dbReference type="AlphaFoldDB" id="A0A139I304"/>
<comment type="caution">
    <text evidence="2">The sequence shown here is derived from an EMBL/GenBank/DDBJ whole genome shotgun (WGS) entry which is preliminary data.</text>
</comment>
<proteinExistence type="predicted"/>
<name>A0A139I304_9PEZI</name>
<organism evidence="2 3">
    <name type="scientific">Pseudocercospora musae</name>
    <dbReference type="NCBI Taxonomy" id="113226"/>
    <lineage>
        <taxon>Eukaryota</taxon>
        <taxon>Fungi</taxon>
        <taxon>Dikarya</taxon>
        <taxon>Ascomycota</taxon>
        <taxon>Pezizomycotina</taxon>
        <taxon>Dothideomycetes</taxon>
        <taxon>Dothideomycetidae</taxon>
        <taxon>Mycosphaerellales</taxon>
        <taxon>Mycosphaerellaceae</taxon>
        <taxon>Pseudocercospora</taxon>
    </lineage>
</organism>
<feature type="region of interest" description="Disordered" evidence="1">
    <location>
        <begin position="47"/>
        <end position="74"/>
    </location>
</feature>
<evidence type="ECO:0000256" key="1">
    <source>
        <dbReference type="SAM" id="MobiDB-lite"/>
    </source>
</evidence>
<reference evidence="2 3" key="1">
    <citation type="submission" date="2015-07" db="EMBL/GenBank/DDBJ databases">
        <title>Comparative genomics of the Sigatoka disease complex on banana suggests a link between parallel evolutionary changes in Pseudocercospora fijiensis and Pseudocercospora eumusae and increased virulence on the banana host.</title>
        <authorList>
            <person name="Chang T.-C."/>
            <person name="Salvucci A."/>
            <person name="Crous P.W."/>
            <person name="Stergiopoulos I."/>
        </authorList>
    </citation>
    <scope>NUCLEOTIDE SEQUENCE [LARGE SCALE GENOMIC DNA]</scope>
    <source>
        <strain evidence="2 3">CBS 116634</strain>
    </source>
</reference>
<dbReference type="OrthoDB" id="10591011at2759"/>